<dbReference type="EMBL" id="WQNF01000036">
    <property type="protein sequence ID" value="MVT69982.1"/>
    <property type="molecule type" value="Genomic_DNA"/>
</dbReference>
<comment type="caution">
    <text evidence="1">The sequence shown here is derived from an EMBL/GenBank/DDBJ whole genome shotgun (WGS) entry which is preliminary data.</text>
</comment>
<accession>A0A844T377</accession>
<sequence length="104" mass="10980">MSDVDTAKELAGGDFDAALEHAIEFGMAAGAKAERDRIAAIVRSAEAEHCGATALMLALHESRIDVACARTILRQVPAVDAPTSNVVDVAARRAALKLIERKPE</sequence>
<dbReference type="AlphaFoldDB" id="A0A844T377"/>
<evidence type="ECO:0000313" key="2">
    <source>
        <dbReference type="Proteomes" id="UP000436468"/>
    </source>
</evidence>
<dbReference type="Proteomes" id="UP000436468">
    <property type="component" value="Unassembled WGS sequence"/>
</dbReference>
<dbReference type="RefSeq" id="WP_157348087.1">
    <property type="nucleotide sequence ID" value="NZ_WQNF01000036.1"/>
</dbReference>
<proteinExistence type="predicted"/>
<keyword evidence="2" id="KW-1185">Reference proteome</keyword>
<evidence type="ECO:0000313" key="1">
    <source>
        <dbReference type="EMBL" id="MVT69982.1"/>
    </source>
</evidence>
<protein>
    <submittedName>
        <fullName evidence="1">Uncharacterized protein</fullName>
    </submittedName>
</protein>
<organism evidence="1 2">
    <name type="scientific">Bradyrhizobium pachyrhizi</name>
    <dbReference type="NCBI Taxonomy" id="280333"/>
    <lineage>
        <taxon>Bacteria</taxon>
        <taxon>Pseudomonadati</taxon>
        <taxon>Pseudomonadota</taxon>
        <taxon>Alphaproteobacteria</taxon>
        <taxon>Hyphomicrobiales</taxon>
        <taxon>Nitrobacteraceae</taxon>
        <taxon>Bradyrhizobium</taxon>
    </lineage>
</organism>
<gene>
    <name evidence="1" type="ORF">GPL21_33400</name>
</gene>
<reference evidence="1 2" key="1">
    <citation type="submission" date="2019-12" db="EMBL/GenBank/DDBJ databases">
        <title>Draft genome sequences Bradyrhizobium cajani AMBPC1010, Bradyrhizobium pachyrhizi AMBPC1040 and Bradyrhizobium yuanmingense ALSPC3051, three plant growth promoting strains isolated from nodules of Cajanus cajan L. in Dominican Republic.</title>
        <authorList>
            <person name="Flores-Felix J.D."/>
            <person name="Araujo J."/>
            <person name="Diaz-Alcantara C."/>
            <person name="Gonzalez-Andres F."/>
            <person name="Velazquez E."/>
        </authorList>
    </citation>
    <scope>NUCLEOTIDE SEQUENCE [LARGE SCALE GENOMIC DNA]</scope>
    <source>
        <strain evidence="1 2">1040</strain>
    </source>
</reference>
<name>A0A844T377_9BRAD</name>